<dbReference type="InterPro" id="IPR003856">
    <property type="entry name" value="LPS_length_determ_N"/>
</dbReference>
<dbReference type="InterPro" id="IPR050445">
    <property type="entry name" value="Bact_polysacc_biosynth/exp"/>
</dbReference>
<dbReference type="EMBL" id="JABWQP020000001">
    <property type="protein sequence ID" value="MBV4484953.1"/>
    <property type="molecule type" value="Genomic_DNA"/>
</dbReference>
<evidence type="ECO:0000256" key="16">
    <source>
        <dbReference type="SAM" id="Coils"/>
    </source>
</evidence>
<feature type="domain" description="Polysaccharide chain length determinant N-terminal" evidence="18">
    <location>
        <begin position="28"/>
        <end position="120"/>
    </location>
</feature>
<accession>A0A923F1F4</accession>
<feature type="transmembrane region" description="Helical" evidence="17">
    <location>
        <begin position="468"/>
        <end position="488"/>
    </location>
</feature>
<evidence type="ECO:0000256" key="11">
    <source>
        <dbReference type="ARBA" id="ARBA00022840"/>
    </source>
</evidence>
<evidence type="ECO:0000313" key="22">
    <source>
        <dbReference type="EMBL" id="MBV4484953.1"/>
    </source>
</evidence>
<dbReference type="GO" id="GO:0004713">
    <property type="term" value="F:protein tyrosine kinase activity"/>
    <property type="evidence" value="ECO:0007669"/>
    <property type="project" value="TreeGrafter"/>
</dbReference>
<evidence type="ECO:0000256" key="2">
    <source>
        <dbReference type="ARBA" id="ARBA00007316"/>
    </source>
</evidence>
<dbReference type="Proteomes" id="UP000648816">
    <property type="component" value="Unassembled WGS sequence"/>
</dbReference>
<dbReference type="RefSeq" id="WP_186528693.1">
    <property type="nucleotide sequence ID" value="NZ_JABWQP020000001.1"/>
</dbReference>
<dbReference type="Pfam" id="PF13807">
    <property type="entry name" value="GNVR"/>
    <property type="match status" value="1"/>
</dbReference>
<evidence type="ECO:0000256" key="9">
    <source>
        <dbReference type="ARBA" id="ARBA00022741"/>
    </source>
</evidence>
<keyword evidence="9" id="KW-0547">Nucleotide-binding</keyword>
<evidence type="ECO:0000259" key="20">
    <source>
        <dbReference type="Pfam" id="PF13807"/>
    </source>
</evidence>
<dbReference type="AlphaFoldDB" id="A0A923F1F4"/>
<keyword evidence="7" id="KW-0808">Transferase</keyword>
<dbReference type="InterPro" id="IPR005702">
    <property type="entry name" value="Wzc-like_C"/>
</dbReference>
<comment type="catalytic activity">
    <reaction evidence="15">
        <text>L-tyrosyl-[protein] + ATP = O-phospho-L-tyrosyl-[protein] + ADP + H(+)</text>
        <dbReference type="Rhea" id="RHEA:10596"/>
        <dbReference type="Rhea" id="RHEA-COMP:10136"/>
        <dbReference type="Rhea" id="RHEA-COMP:20101"/>
        <dbReference type="ChEBI" id="CHEBI:15378"/>
        <dbReference type="ChEBI" id="CHEBI:30616"/>
        <dbReference type="ChEBI" id="CHEBI:46858"/>
        <dbReference type="ChEBI" id="CHEBI:61978"/>
        <dbReference type="ChEBI" id="CHEBI:456216"/>
        <dbReference type="EC" id="2.7.10.2"/>
    </reaction>
</comment>
<gene>
    <name evidence="22" type="ORF">HU727_005060</name>
    <name evidence="21" type="ORF">HU727_02870</name>
</gene>
<keyword evidence="16" id="KW-0175">Coiled coil</keyword>
<dbReference type="SUPFAM" id="SSF52540">
    <property type="entry name" value="P-loop containing nucleoside triphosphate hydrolases"/>
    <property type="match status" value="1"/>
</dbReference>
<evidence type="ECO:0000256" key="4">
    <source>
        <dbReference type="ARBA" id="ARBA00011903"/>
    </source>
</evidence>
<evidence type="ECO:0000256" key="15">
    <source>
        <dbReference type="ARBA" id="ARBA00051245"/>
    </source>
</evidence>
<keyword evidence="10" id="KW-0418">Kinase</keyword>
<feature type="transmembrane region" description="Helical" evidence="17">
    <location>
        <begin position="46"/>
        <end position="65"/>
    </location>
</feature>
<dbReference type="PANTHER" id="PTHR32309:SF13">
    <property type="entry name" value="FERRIC ENTEROBACTIN TRANSPORT PROTEIN FEPE"/>
    <property type="match status" value="1"/>
</dbReference>
<organism evidence="21">
    <name type="scientific">Pseudomonas khorasanensis</name>
    <dbReference type="NCBI Taxonomy" id="2745508"/>
    <lineage>
        <taxon>Bacteria</taxon>
        <taxon>Pseudomonadati</taxon>
        <taxon>Pseudomonadota</taxon>
        <taxon>Gammaproteobacteria</taxon>
        <taxon>Pseudomonadales</taxon>
        <taxon>Pseudomonadaceae</taxon>
        <taxon>Pseudomonas</taxon>
    </lineage>
</organism>
<evidence type="ECO:0000259" key="19">
    <source>
        <dbReference type="Pfam" id="PF13614"/>
    </source>
</evidence>
<keyword evidence="13 17" id="KW-0472">Membrane</keyword>
<keyword evidence="5" id="KW-1003">Cell membrane</keyword>
<evidence type="ECO:0000256" key="10">
    <source>
        <dbReference type="ARBA" id="ARBA00022777"/>
    </source>
</evidence>
<reference evidence="22" key="3">
    <citation type="submission" date="2021-06" db="EMBL/GenBank/DDBJ databases">
        <title>Updating the genus Pseudomonas: Description of 43 new species and partition of the Pseudomonas putida group.</title>
        <authorList>
            <person name="Girard L."/>
            <person name="Lood C."/>
            <person name="Vandamme P."/>
            <person name="Rokni-Zadeh H."/>
            <person name="Van Noort V."/>
            <person name="Hofte M."/>
            <person name="Lavigne R."/>
            <person name="De Mot R."/>
        </authorList>
    </citation>
    <scope>NUCLEOTIDE SEQUENCE</scope>
    <source>
        <strain evidence="22">SWRI153</strain>
    </source>
</reference>
<proteinExistence type="inferred from homology"/>
<evidence type="ECO:0000256" key="14">
    <source>
        <dbReference type="ARBA" id="ARBA00023137"/>
    </source>
</evidence>
<dbReference type="EC" id="2.7.10.2" evidence="4"/>
<dbReference type="PANTHER" id="PTHR32309">
    <property type="entry name" value="TYROSINE-PROTEIN KINASE"/>
    <property type="match status" value="1"/>
</dbReference>
<evidence type="ECO:0000256" key="12">
    <source>
        <dbReference type="ARBA" id="ARBA00022989"/>
    </source>
</evidence>
<comment type="similarity">
    <text evidence="2">Belongs to the CpsD/CapB family.</text>
</comment>
<feature type="domain" description="AAA" evidence="19">
    <location>
        <begin position="558"/>
        <end position="721"/>
    </location>
</feature>
<dbReference type="InterPro" id="IPR032807">
    <property type="entry name" value="GNVR"/>
</dbReference>
<evidence type="ECO:0000256" key="7">
    <source>
        <dbReference type="ARBA" id="ARBA00022679"/>
    </source>
</evidence>
<keyword evidence="14" id="KW-0829">Tyrosine-protein kinase</keyword>
<dbReference type="CDD" id="cd05387">
    <property type="entry name" value="BY-kinase"/>
    <property type="match status" value="1"/>
</dbReference>
<evidence type="ECO:0000256" key="13">
    <source>
        <dbReference type="ARBA" id="ARBA00023136"/>
    </source>
</evidence>
<protein>
    <recommendedName>
        <fullName evidence="4">non-specific protein-tyrosine kinase</fullName>
        <ecNumber evidence="4">2.7.10.2</ecNumber>
    </recommendedName>
</protein>
<dbReference type="Gene3D" id="3.40.50.300">
    <property type="entry name" value="P-loop containing nucleotide triphosphate hydrolases"/>
    <property type="match status" value="1"/>
</dbReference>
<reference evidence="21 23" key="1">
    <citation type="journal article" date="2020" name="Microorganisms">
        <title>Reliable Identification of Environmental Pseudomonas Isolates Using the rpoD Gene.</title>
        <authorList>
            <consortium name="The Broad Institute Genome Sequencing Platform"/>
            <person name="Girard L."/>
            <person name="Lood C."/>
            <person name="Rokni-Zadeh H."/>
            <person name="van Noort V."/>
            <person name="Lavigne R."/>
            <person name="De Mot R."/>
        </authorList>
    </citation>
    <scope>NUCLEOTIDE SEQUENCE</scope>
    <source>
        <strain evidence="21 23">SWRI153</strain>
    </source>
</reference>
<keyword evidence="12 17" id="KW-1133">Transmembrane helix</keyword>
<evidence type="ECO:0000313" key="21">
    <source>
        <dbReference type="EMBL" id="MBC3340572.1"/>
    </source>
</evidence>
<keyword evidence="8 17" id="KW-0812">Transmembrane</keyword>
<dbReference type="GO" id="GO:0005886">
    <property type="term" value="C:plasma membrane"/>
    <property type="evidence" value="ECO:0007669"/>
    <property type="project" value="UniProtKB-SubCell"/>
</dbReference>
<dbReference type="InterPro" id="IPR025669">
    <property type="entry name" value="AAA_dom"/>
</dbReference>
<dbReference type="EMBL" id="JABWQP010000001">
    <property type="protein sequence ID" value="MBC3340572.1"/>
    <property type="molecule type" value="Genomic_DNA"/>
</dbReference>
<evidence type="ECO:0000256" key="6">
    <source>
        <dbReference type="ARBA" id="ARBA00022519"/>
    </source>
</evidence>
<evidence type="ECO:0000259" key="18">
    <source>
        <dbReference type="Pfam" id="PF02706"/>
    </source>
</evidence>
<keyword evidence="23" id="KW-1185">Reference proteome</keyword>
<evidence type="ECO:0000256" key="17">
    <source>
        <dbReference type="SAM" id="Phobius"/>
    </source>
</evidence>
<evidence type="ECO:0000256" key="3">
    <source>
        <dbReference type="ARBA" id="ARBA00008883"/>
    </source>
</evidence>
<reference evidence="21" key="2">
    <citation type="submission" date="2020-07" db="EMBL/GenBank/DDBJ databases">
        <authorList>
            <person name="Lood C."/>
            <person name="Girard L."/>
        </authorList>
    </citation>
    <scope>NUCLEOTIDE SEQUENCE</scope>
    <source>
        <strain evidence="21">SWRI153</strain>
    </source>
</reference>
<dbReference type="Pfam" id="PF13614">
    <property type="entry name" value="AAA_31"/>
    <property type="match status" value="1"/>
</dbReference>
<evidence type="ECO:0000256" key="5">
    <source>
        <dbReference type="ARBA" id="ARBA00022475"/>
    </source>
</evidence>
<evidence type="ECO:0000256" key="1">
    <source>
        <dbReference type="ARBA" id="ARBA00004429"/>
    </source>
</evidence>
<dbReference type="Pfam" id="PF02706">
    <property type="entry name" value="Wzz"/>
    <property type="match status" value="1"/>
</dbReference>
<evidence type="ECO:0000256" key="8">
    <source>
        <dbReference type="ARBA" id="ARBA00022692"/>
    </source>
</evidence>
<comment type="similarity">
    <text evidence="3">Belongs to the etk/wzc family.</text>
</comment>
<name>A0A923F1F4_9PSED</name>
<feature type="coiled-coil region" evidence="16">
    <location>
        <begin position="242"/>
        <end position="346"/>
    </location>
</feature>
<evidence type="ECO:0000313" key="23">
    <source>
        <dbReference type="Proteomes" id="UP000648816"/>
    </source>
</evidence>
<keyword evidence="6" id="KW-0997">Cell inner membrane</keyword>
<comment type="caution">
    <text evidence="21">The sequence shown here is derived from an EMBL/GenBank/DDBJ whole genome shotgun (WGS) entry which is preliminary data.</text>
</comment>
<keyword evidence="11" id="KW-0067">ATP-binding</keyword>
<dbReference type="InterPro" id="IPR027417">
    <property type="entry name" value="P-loop_NTPase"/>
</dbReference>
<sequence length="773" mass="86090">MDNSLGTYVERPLQTHLHHHQQYSDDKDTLDLLKLWRVIWRAKWSIGWLILVSGLLAAIVVSNITPQYIGSTTLLFNDKTPPLMSFQQVKDSNSNTTDYLQTQQALLQSRDLAERAVKKLGLTTHPLTDPRQQPKPWFTPREWLADLDLDKWFPGLGLDRWLPAKEALTEDDVFNQVTQNLMLHTSVKFVGKSQLLEIEVELPDPVLAAAAANALARGFTDSQLDTSEKSSQTTTAWMNTRLVKLRDNLRAAEKKLQGYREEQGLVDVGGVATISANELEMTGNRMVDARRNRAEAESEYRQAKALSNGDLSRLSSVPAVLSNLLVQKFQADRAMAQAKVDELSGRYGPKHPSLLSAQSELRTATSNLQLQVQQVVAGIERQYQLATASEASLRQSFNSNKAQIQDIARKEFQLREFQREVDSSRALYETFVTRLKETTATADMDSTKVRIVDPAIVPVDPSKPRKTLIVAIVALIAAVVGVALALLFDSLSNTFKTDESIESALNIPLLSVVPLVMKKNRRQLARLFEDNDHPRFCETIRNLRTWLMLQSNEMPSQVVLITSTVAGEGKSTIANNLASSLTPLERVLLIDADMRQPTLSLNFDFPPDSPGLANVIAGTARLEDCIVSVGNLDMLLAGRVMPAARDTFAAPRLPSPAEPLNALQPPPQDLLSSPRMARMLEALRSRYRHIIIDSPPAEMISDALLLAKHSDAVIYVVKADSTPISQVQRGLAMLQQSHVPVFGSVLNQVDLRKARKYGHHHSRAFYNYDFAPR</sequence>
<feature type="domain" description="Tyrosine-protein kinase G-rich" evidence="20">
    <location>
        <begin position="417"/>
        <end position="487"/>
    </location>
</feature>
<comment type="subcellular location">
    <subcellularLocation>
        <location evidence="1">Cell inner membrane</location>
        <topology evidence="1">Multi-pass membrane protein</topology>
    </subcellularLocation>
</comment>